<dbReference type="Proteomes" id="UP000070620">
    <property type="component" value="Unassembled WGS sequence"/>
</dbReference>
<accession>A0A136PR72</accession>
<protein>
    <submittedName>
        <fullName evidence="3">Uncharacterized protein</fullName>
    </submittedName>
</protein>
<feature type="compositionally biased region" description="Pro residues" evidence="1">
    <location>
        <begin position="69"/>
        <end position="80"/>
    </location>
</feature>
<proteinExistence type="predicted"/>
<dbReference type="InterPro" id="IPR011042">
    <property type="entry name" value="6-blade_b-propeller_TolB-like"/>
</dbReference>
<dbReference type="RefSeq" id="WP_067366526.1">
    <property type="nucleotide sequence ID" value="NZ_JBIUBN010000005.1"/>
</dbReference>
<dbReference type="InterPro" id="IPR011044">
    <property type="entry name" value="Quino_amine_DH_bsu"/>
</dbReference>
<dbReference type="AlphaFoldDB" id="A0A136PR72"/>
<evidence type="ECO:0000313" key="4">
    <source>
        <dbReference type="Proteomes" id="UP000070620"/>
    </source>
</evidence>
<dbReference type="EMBL" id="LRQV01000054">
    <property type="protein sequence ID" value="KXK60940.1"/>
    <property type="molecule type" value="Genomic_DNA"/>
</dbReference>
<keyword evidence="2" id="KW-0812">Transmembrane</keyword>
<feature type="transmembrane region" description="Helical" evidence="2">
    <location>
        <begin position="44"/>
        <end position="64"/>
    </location>
</feature>
<keyword evidence="2" id="KW-1133">Transmembrane helix</keyword>
<evidence type="ECO:0000256" key="2">
    <source>
        <dbReference type="SAM" id="Phobius"/>
    </source>
</evidence>
<name>A0A136PR72_9ACTN</name>
<dbReference type="Gene3D" id="2.120.10.30">
    <property type="entry name" value="TolB, C-terminal domain"/>
    <property type="match status" value="1"/>
</dbReference>
<feature type="region of interest" description="Disordered" evidence="1">
    <location>
        <begin position="68"/>
        <end position="93"/>
    </location>
</feature>
<organism evidence="3 4">
    <name type="scientific">Micromonospora rosaria</name>
    <dbReference type="NCBI Taxonomy" id="47874"/>
    <lineage>
        <taxon>Bacteria</taxon>
        <taxon>Bacillati</taxon>
        <taxon>Actinomycetota</taxon>
        <taxon>Actinomycetes</taxon>
        <taxon>Micromonosporales</taxon>
        <taxon>Micromonosporaceae</taxon>
        <taxon>Micromonospora</taxon>
    </lineage>
</organism>
<comment type="caution">
    <text evidence="3">The sequence shown here is derived from an EMBL/GenBank/DDBJ whole genome shotgun (WGS) entry which is preliminary data.</text>
</comment>
<gene>
    <name evidence="3" type="ORF">AWW66_16065</name>
</gene>
<evidence type="ECO:0000256" key="1">
    <source>
        <dbReference type="SAM" id="MobiDB-lite"/>
    </source>
</evidence>
<dbReference type="OrthoDB" id="3516511at2"/>
<keyword evidence="4" id="KW-1185">Reference proteome</keyword>
<reference evidence="3 4" key="1">
    <citation type="submission" date="2016-01" db="EMBL/GenBank/DDBJ databases">
        <title>Whole genome sequence and analysis of Micromonospora rosaria DSM 803, which can produce antibacterial substance rosamicin.</title>
        <authorList>
            <person name="Yang H."/>
            <person name="He X."/>
            <person name="Zhu D."/>
        </authorList>
    </citation>
    <scope>NUCLEOTIDE SEQUENCE [LARGE SCALE GENOMIC DNA]</scope>
    <source>
        <strain evidence="3 4">DSM 803</strain>
    </source>
</reference>
<dbReference type="SUPFAM" id="SSF50969">
    <property type="entry name" value="YVTN repeat-like/Quinoprotein amine dehydrogenase"/>
    <property type="match status" value="1"/>
</dbReference>
<evidence type="ECO:0000313" key="3">
    <source>
        <dbReference type="EMBL" id="KXK60940.1"/>
    </source>
</evidence>
<sequence>MNSPLEEALRAAVRDLADQAPRLNPELAAGALQRGRRRRTRRRVAVAGAAVLAVLAVLLPAALLRPERPLPPAGPEPTPTTTPELLPAPDADWTGSPLALPGDWVVTGALRGGTGWVLDRARSRYLPAEGYDAVWPAPRGGFSAVVDHDRRPGQVGLVDLARERITWIDTGQGAPGLQWSPDGRRLVLTLFDKEAGTTRIGVLETSGRLRSFPLDHTRYFCTDQCGLTWARNGREVVLPQTEAFAPRSESARHPRRGVQLFSAEDGRPTRFLPIPGDPAGPWSWSPDDRLVVVQGQTEPLLVRTDTGQVLRTLPDPEAALVTDGRLLYRRDSGRQDFVLAEVSTGRELQRQPVPEKIWDLTFHLAPP</sequence>
<keyword evidence="2" id="KW-0472">Membrane</keyword>